<keyword evidence="2" id="KW-0433">Leucine-rich repeat</keyword>
<dbReference type="InterPro" id="IPR057263">
    <property type="entry name" value="COR-B"/>
</dbReference>
<comment type="catalytic activity">
    <reaction evidence="9">
        <text>L-threonyl-[protein] + ATP = O-phospho-L-threonyl-[protein] + ADP + H(+)</text>
        <dbReference type="Rhea" id="RHEA:46608"/>
        <dbReference type="Rhea" id="RHEA-COMP:11060"/>
        <dbReference type="Rhea" id="RHEA-COMP:11605"/>
        <dbReference type="ChEBI" id="CHEBI:15378"/>
        <dbReference type="ChEBI" id="CHEBI:30013"/>
        <dbReference type="ChEBI" id="CHEBI:30616"/>
        <dbReference type="ChEBI" id="CHEBI:61977"/>
        <dbReference type="ChEBI" id="CHEBI:456216"/>
        <dbReference type="EC" id="2.7.11.1"/>
    </reaction>
</comment>
<dbReference type="PANTHER" id="PTHR48051:SF1">
    <property type="entry name" value="RAS SUPPRESSOR PROTEIN 1"/>
    <property type="match status" value="1"/>
</dbReference>
<dbReference type="Gene3D" id="1.10.10.2200">
    <property type="match status" value="1"/>
</dbReference>
<name>A0A1G6VPT4_9ACTN</name>
<protein>
    <recommendedName>
        <fullName evidence="1">non-specific serine/threonine protein kinase</fullName>
        <ecNumber evidence="1">2.7.11.1</ecNumber>
    </recommendedName>
</protein>
<dbReference type="PROSITE" id="PS51424">
    <property type="entry name" value="ROC"/>
    <property type="match status" value="1"/>
</dbReference>
<dbReference type="PANTHER" id="PTHR48051">
    <property type="match status" value="1"/>
</dbReference>
<evidence type="ECO:0000256" key="3">
    <source>
        <dbReference type="ARBA" id="ARBA00022679"/>
    </source>
</evidence>
<feature type="domain" description="Roc" evidence="11">
    <location>
        <begin position="176"/>
        <end position="348"/>
    </location>
</feature>
<dbReference type="Pfam" id="PF16095">
    <property type="entry name" value="COR-A"/>
    <property type="match status" value="1"/>
</dbReference>
<evidence type="ECO:0000256" key="4">
    <source>
        <dbReference type="ARBA" id="ARBA00022737"/>
    </source>
</evidence>
<keyword evidence="6" id="KW-0418">Kinase</keyword>
<dbReference type="GO" id="GO:0005524">
    <property type="term" value="F:ATP binding"/>
    <property type="evidence" value="ECO:0007669"/>
    <property type="project" value="UniProtKB-KW"/>
</dbReference>
<dbReference type="Gene3D" id="3.40.50.300">
    <property type="entry name" value="P-loop containing nucleotide triphosphate hydrolases"/>
    <property type="match status" value="1"/>
</dbReference>
<dbReference type="AlphaFoldDB" id="A0A1G6VPT4"/>
<dbReference type="Gene3D" id="3.80.10.10">
    <property type="entry name" value="Ribonuclease Inhibitor"/>
    <property type="match status" value="1"/>
</dbReference>
<sequence length="887" mass="99503">MMLSQDARYFDQARDEIARVAQTRGTSLRLAGRGLRAIPPEIGDLVALRELDLRSNLLTELPASIGRLVNLRELHLDANRLKALPEEIVGLRKLQHLGVSSNRLESLPERVGSLTALKSLHLRGNQLTVLPRSLGRLDLNRGGGLLLEGNPFKDPLPSLIASGITNLLTYLRSLDDGEPQYEAKLLLVGEGEVGKSSLLARMRGESFIEGRSTTHGIEIRRLELDHPSLVGSQIVLNAWDFGGQEIYRITHQFFFSRRCMYLVVWNPRQGREANEVEDWVRRIRLRVGEDAKVLIVATHSDIRRPELDYNSLRSRFPTIIVGNHAIDSKSGSGLQELRSSLAQESSLLPQMGELLSRKWALARQEILGLPEPQISHFEFSTVAIKHGLGIDETTALAALLHDLGHIVHYGDDAGLKDIVVLQPEWLTKAIGYVLEDVGTREAGGILDHTRLREIWQSAEDDYPERYYPYFLRLMEKFDVSYRLPNTHASLIGQLVPYERPEIPWMQDGDANRRLSLVCVMNEEAPGLIAWLTVRNNRFSAGVHWRKGVFFRHQAYASEALLEITAERTLLLDVRAPSPDYFFSVLRDGIEDLIAARWPGLQYQLLIPCPGTNGRHPCGGQFSFRTLQRYRERQRATIDCQECLESQDVTRLLTGFEAPRVSLQDSLDKLHIDHARVLAGLGRLEAYAADAARQIRVVLKAIASESGECPRLFTMEETQQTSITNWWKTTFSLTLWCEHPGGEHSWPAATYEVHRPNEWVQQIAPYGLLVAKTLKLLVPFASTAISDVFDADDAERVNRHLAMMKDLAGEVNELGDSRDALGGGSGTKISVAEGAALRALATFLNEEDVSQGWGGLRRRMTSSGDFVWICPRHYGLYDPGLPELPAQL</sequence>
<dbReference type="InterPro" id="IPR032675">
    <property type="entry name" value="LRR_dom_sf"/>
</dbReference>
<dbReference type="Pfam" id="PF23598">
    <property type="entry name" value="LRR_14"/>
    <property type="match status" value="1"/>
</dbReference>
<evidence type="ECO:0000256" key="8">
    <source>
        <dbReference type="ARBA" id="ARBA00023134"/>
    </source>
</evidence>
<dbReference type="SUPFAM" id="SSF52540">
    <property type="entry name" value="P-loop containing nucleoside triphosphate hydrolases"/>
    <property type="match status" value="1"/>
</dbReference>
<dbReference type="InterPro" id="IPR003591">
    <property type="entry name" value="Leu-rich_rpt_typical-subtyp"/>
</dbReference>
<dbReference type="EC" id="2.7.11.1" evidence="1"/>
<dbReference type="SMART" id="SM00175">
    <property type="entry name" value="RAB"/>
    <property type="match status" value="1"/>
</dbReference>
<dbReference type="Pfam" id="PF25497">
    <property type="entry name" value="COR-B"/>
    <property type="match status" value="1"/>
</dbReference>
<evidence type="ECO:0000256" key="6">
    <source>
        <dbReference type="ARBA" id="ARBA00022777"/>
    </source>
</evidence>
<evidence type="ECO:0000256" key="10">
    <source>
        <dbReference type="ARBA" id="ARBA00048679"/>
    </source>
</evidence>
<evidence type="ECO:0000313" key="13">
    <source>
        <dbReference type="Proteomes" id="UP000199416"/>
    </source>
</evidence>
<dbReference type="PROSITE" id="PS51419">
    <property type="entry name" value="RAB"/>
    <property type="match status" value="1"/>
</dbReference>
<dbReference type="SMART" id="SM00364">
    <property type="entry name" value="LRR_BAC"/>
    <property type="match status" value="4"/>
</dbReference>
<dbReference type="EMBL" id="FMZF01000009">
    <property type="protein sequence ID" value="SDD54826.1"/>
    <property type="molecule type" value="Genomic_DNA"/>
</dbReference>
<dbReference type="Gene3D" id="3.30.310.200">
    <property type="match status" value="1"/>
</dbReference>
<proteinExistence type="predicted"/>
<evidence type="ECO:0000256" key="7">
    <source>
        <dbReference type="ARBA" id="ARBA00022840"/>
    </source>
</evidence>
<dbReference type="Gene3D" id="1.10.10.10">
    <property type="entry name" value="Winged helix-like DNA-binding domain superfamily/Winged helix DNA-binding domain"/>
    <property type="match status" value="1"/>
</dbReference>
<organism evidence="12 13">
    <name type="scientific">Geodermatophilus telluris</name>
    <dbReference type="NCBI Taxonomy" id="1190417"/>
    <lineage>
        <taxon>Bacteria</taxon>
        <taxon>Bacillati</taxon>
        <taxon>Actinomycetota</taxon>
        <taxon>Actinomycetes</taxon>
        <taxon>Geodermatophilales</taxon>
        <taxon>Geodermatophilaceae</taxon>
        <taxon>Geodermatophilus</taxon>
    </lineage>
</organism>
<dbReference type="Pfam" id="PF08477">
    <property type="entry name" value="Roc"/>
    <property type="match status" value="1"/>
</dbReference>
<dbReference type="InterPro" id="IPR020859">
    <property type="entry name" value="ROC"/>
</dbReference>
<accession>A0A1G6VPT4</accession>
<evidence type="ECO:0000256" key="1">
    <source>
        <dbReference type="ARBA" id="ARBA00012513"/>
    </source>
</evidence>
<dbReference type="PRINTS" id="PR00449">
    <property type="entry name" value="RASTRNSFRMNG"/>
</dbReference>
<dbReference type="InterPro" id="IPR055414">
    <property type="entry name" value="LRR_R13L4/SHOC2-like"/>
</dbReference>
<dbReference type="SUPFAM" id="SSF52058">
    <property type="entry name" value="L domain-like"/>
    <property type="match status" value="1"/>
</dbReference>
<dbReference type="InterPro" id="IPR027417">
    <property type="entry name" value="P-loop_NTPase"/>
</dbReference>
<dbReference type="SMART" id="SM00369">
    <property type="entry name" value="LRR_TYP"/>
    <property type="match status" value="4"/>
</dbReference>
<keyword evidence="5" id="KW-0547">Nucleotide-binding</keyword>
<comment type="catalytic activity">
    <reaction evidence="10">
        <text>L-seryl-[protein] + ATP = O-phospho-L-seryl-[protein] + ADP + H(+)</text>
        <dbReference type="Rhea" id="RHEA:17989"/>
        <dbReference type="Rhea" id="RHEA-COMP:9863"/>
        <dbReference type="Rhea" id="RHEA-COMP:11604"/>
        <dbReference type="ChEBI" id="CHEBI:15378"/>
        <dbReference type="ChEBI" id="CHEBI:29999"/>
        <dbReference type="ChEBI" id="CHEBI:30616"/>
        <dbReference type="ChEBI" id="CHEBI:83421"/>
        <dbReference type="ChEBI" id="CHEBI:456216"/>
        <dbReference type="EC" id="2.7.11.1"/>
    </reaction>
</comment>
<dbReference type="OrthoDB" id="498873at2"/>
<keyword evidence="8" id="KW-0342">GTP-binding</keyword>
<evidence type="ECO:0000256" key="5">
    <source>
        <dbReference type="ARBA" id="ARBA00022741"/>
    </source>
</evidence>
<evidence type="ECO:0000259" key="11">
    <source>
        <dbReference type="PROSITE" id="PS51424"/>
    </source>
</evidence>
<gene>
    <name evidence="12" type="ORF">SAMN05660690_4513</name>
</gene>
<dbReference type="InterPro" id="IPR050216">
    <property type="entry name" value="LRR_domain-containing"/>
</dbReference>
<keyword evidence="3" id="KW-0808">Transferase</keyword>
<dbReference type="STRING" id="1190417.SAMN05660690_4513"/>
<dbReference type="GO" id="GO:0016301">
    <property type="term" value="F:kinase activity"/>
    <property type="evidence" value="ECO:0007669"/>
    <property type="project" value="UniProtKB-KW"/>
</dbReference>
<dbReference type="InterPro" id="IPR032171">
    <property type="entry name" value="COR-A"/>
</dbReference>
<evidence type="ECO:0000256" key="2">
    <source>
        <dbReference type="ARBA" id="ARBA00022614"/>
    </source>
</evidence>
<keyword evidence="13" id="KW-1185">Reference proteome</keyword>
<reference evidence="13" key="1">
    <citation type="submission" date="2016-10" db="EMBL/GenBank/DDBJ databases">
        <authorList>
            <person name="Varghese N."/>
            <person name="Submissions S."/>
        </authorList>
    </citation>
    <scope>NUCLEOTIDE SEQUENCE [LARGE SCALE GENOMIC DNA]</scope>
    <source>
        <strain evidence="13">DSM 45421</strain>
    </source>
</reference>
<dbReference type="GO" id="GO:0005737">
    <property type="term" value="C:cytoplasm"/>
    <property type="evidence" value="ECO:0007669"/>
    <property type="project" value="TreeGrafter"/>
</dbReference>
<keyword evidence="4" id="KW-0677">Repeat</keyword>
<dbReference type="Proteomes" id="UP000199416">
    <property type="component" value="Unassembled WGS sequence"/>
</dbReference>
<keyword evidence="7" id="KW-0067">ATP-binding</keyword>
<evidence type="ECO:0000313" key="12">
    <source>
        <dbReference type="EMBL" id="SDD54826.1"/>
    </source>
</evidence>
<evidence type="ECO:0000256" key="9">
    <source>
        <dbReference type="ARBA" id="ARBA00047899"/>
    </source>
</evidence>
<dbReference type="InterPro" id="IPR036388">
    <property type="entry name" value="WH-like_DNA-bd_sf"/>
</dbReference>